<reference evidence="2 3" key="1">
    <citation type="submission" date="2018-07" db="EMBL/GenBank/DDBJ databases">
        <title>Genome sequencing of Moraxellaceae gen. HYN0046.</title>
        <authorList>
            <person name="Kim M."/>
            <person name="Yi H."/>
        </authorList>
    </citation>
    <scope>NUCLEOTIDE SEQUENCE [LARGE SCALE GENOMIC DNA]</scope>
    <source>
        <strain evidence="2 3">HYN0046</strain>
    </source>
</reference>
<protein>
    <submittedName>
        <fullName evidence="2">Uncharacterized protein</fullName>
    </submittedName>
</protein>
<evidence type="ECO:0000313" key="3">
    <source>
        <dbReference type="Proteomes" id="UP000253940"/>
    </source>
</evidence>
<dbReference type="RefSeq" id="WP_114898030.1">
    <property type="nucleotide sequence ID" value="NZ_CP031222.1"/>
</dbReference>
<keyword evidence="1" id="KW-0472">Membrane</keyword>
<feature type="transmembrane region" description="Helical" evidence="1">
    <location>
        <begin position="12"/>
        <end position="28"/>
    </location>
</feature>
<evidence type="ECO:0000256" key="1">
    <source>
        <dbReference type="SAM" id="Phobius"/>
    </source>
</evidence>
<gene>
    <name evidence="2" type="ORF">HYN46_02945</name>
</gene>
<keyword evidence="1" id="KW-1133">Transmembrane helix</keyword>
<proteinExistence type="predicted"/>
<keyword evidence="3" id="KW-1185">Reference proteome</keyword>
<accession>A0A345P3R1</accession>
<dbReference type="Proteomes" id="UP000253940">
    <property type="component" value="Chromosome"/>
</dbReference>
<dbReference type="EMBL" id="CP031222">
    <property type="protein sequence ID" value="AXI01920.1"/>
    <property type="molecule type" value="Genomic_DNA"/>
</dbReference>
<dbReference type="AlphaFoldDB" id="A0A345P3R1"/>
<sequence length="112" mass="12368">MDTRKKFPRVSDIVLIIFLIAFTIGVLYKCTHHPHHLVTLKFQTLDECLIGVRASAGEDLEIASSNANGVSGHLTVSKRSFGCSPQIQGAPNLGYQGWYQKAPTLEERLISD</sequence>
<evidence type="ECO:0000313" key="2">
    <source>
        <dbReference type="EMBL" id="AXI01920.1"/>
    </source>
</evidence>
<keyword evidence="1" id="KW-0812">Transmembrane</keyword>
<dbReference type="KEGG" id="mbah:HYN46_02945"/>
<name>A0A345P3R1_9GAMM</name>
<organism evidence="2 3">
    <name type="scientific">Aquirhabdus parva</name>
    <dbReference type="NCBI Taxonomy" id="2283318"/>
    <lineage>
        <taxon>Bacteria</taxon>
        <taxon>Pseudomonadati</taxon>
        <taxon>Pseudomonadota</taxon>
        <taxon>Gammaproteobacteria</taxon>
        <taxon>Moraxellales</taxon>
        <taxon>Moraxellaceae</taxon>
        <taxon>Aquirhabdus</taxon>
    </lineage>
</organism>